<evidence type="ECO:0000313" key="2">
    <source>
        <dbReference type="EMBL" id="KAF7831705.1"/>
    </source>
</evidence>
<organism evidence="2 3">
    <name type="scientific">Senna tora</name>
    <dbReference type="NCBI Taxonomy" id="362788"/>
    <lineage>
        <taxon>Eukaryota</taxon>
        <taxon>Viridiplantae</taxon>
        <taxon>Streptophyta</taxon>
        <taxon>Embryophyta</taxon>
        <taxon>Tracheophyta</taxon>
        <taxon>Spermatophyta</taxon>
        <taxon>Magnoliopsida</taxon>
        <taxon>eudicotyledons</taxon>
        <taxon>Gunneridae</taxon>
        <taxon>Pentapetalae</taxon>
        <taxon>rosids</taxon>
        <taxon>fabids</taxon>
        <taxon>Fabales</taxon>
        <taxon>Fabaceae</taxon>
        <taxon>Caesalpinioideae</taxon>
        <taxon>Cassia clade</taxon>
        <taxon>Senna</taxon>
    </lineage>
</organism>
<dbReference type="Proteomes" id="UP000634136">
    <property type="component" value="Unassembled WGS sequence"/>
</dbReference>
<dbReference type="EMBL" id="JAAIUW010000005">
    <property type="protein sequence ID" value="KAF7831705.1"/>
    <property type="molecule type" value="Genomic_DNA"/>
</dbReference>
<evidence type="ECO:0000256" key="1">
    <source>
        <dbReference type="SAM" id="MobiDB-lite"/>
    </source>
</evidence>
<proteinExistence type="predicted"/>
<feature type="region of interest" description="Disordered" evidence="1">
    <location>
        <begin position="1"/>
        <end position="49"/>
    </location>
</feature>
<evidence type="ECO:0000313" key="3">
    <source>
        <dbReference type="Proteomes" id="UP000634136"/>
    </source>
</evidence>
<feature type="compositionally biased region" description="Basic residues" evidence="1">
    <location>
        <begin position="25"/>
        <end position="35"/>
    </location>
</feature>
<name>A0A834U023_9FABA</name>
<accession>A0A834U023</accession>
<sequence>MQLRKHATRTIVKAYRSSFPPWPPTRRRNSSSRRGRATERSPRASKTEY</sequence>
<protein>
    <submittedName>
        <fullName evidence="2">Uncharacterized protein</fullName>
    </submittedName>
</protein>
<keyword evidence="3" id="KW-1185">Reference proteome</keyword>
<comment type="caution">
    <text evidence="2">The sequence shown here is derived from an EMBL/GenBank/DDBJ whole genome shotgun (WGS) entry which is preliminary data.</text>
</comment>
<reference evidence="2" key="1">
    <citation type="submission" date="2020-09" db="EMBL/GenBank/DDBJ databases">
        <title>Genome-Enabled Discovery of Anthraquinone Biosynthesis in Senna tora.</title>
        <authorList>
            <person name="Kang S.-H."/>
            <person name="Pandey R.P."/>
            <person name="Lee C.-M."/>
            <person name="Sim J.-S."/>
            <person name="Jeong J.-T."/>
            <person name="Choi B.-S."/>
            <person name="Jung M."/>
            <person name="Ginzburg D."/>
            <person name="Zhao K."/>
            <person name="Won S.Y."/>
            <person name="Oh T.-J."/>
            <person name="Yu Y."/>
            <person name="Kim N.-H."/>
            <person name="Lee O.R."/>
            <person name="Lee T.-H."/>
            <person name="Bashyal P."/>
            <person name="Kim T.-S."/>
            <person name="Lee W.-H."/>
            <person name="Kawkins C."/>
            <person name="Kim C.-K."/>
            <person name="Kim J.S."/>
            <person name="Ahn B.O."/>
            <person name="Rhee S.Y."/>
            <person name="Sohng J.K."/>
        </authorList>
    </citation>
    <scope>NUCLEOTIDE SEQUENCE</scope>
    <source>
        <tissue evidence="2">Leaf</tissue>
    </source>
</reference>
<gene>
    <name evidence="2" type="ORF">G2W53_014038</name>
</gene>
<feature type="compositionally biased region" description="Basic and acidic residues" evidence="1">
    <location>
        <begin position="36"/>
        <end position="49"/>
    </location>
</feature>
<dbReference type="AlphaFoldDB" id="A0A834U023"/>